<dbReference type="NCBIfam" id="TIGR00057">
    <property type="entry name" value="L-threonylcarbamoyladenylate synthase"/>
    <property type="match status" value="1"/>
</dbReference>
<dbReference type="RefSeq" id="WP_083330083.1">
    <property type="nucleotide sequence ID" value="NZ_FNAU01000007.1"/>
</dbReference>
<dbReference type="GO" id="GO:0005737">
    <property type="term" value="C:cytoplasm"/>
    <property type="evidence" value="ECO:0007669"/>
    <property type="project" value="UniProtKB-SubCell"/>
</dbReference>
<dbReference type="PANTHER" id="PTHR17490">
    <property type="entry name" value="SUA5"/>
    <property type="match status" value="1"/>
</dbReference>
<evidence type="ECO:0000256" key="3">
    <source>
        <dbReference type="ARBA" id="ARBA00012584"/>
    </source>
</evidence>
<evidence type="ECO:0000313" key="15">
    <source>
        <dbReference type="Proteomes" id="UP000182744"/>
    </source>
</evidence>
<dbReference type="EC" id="2.7.7.87" evidence="3"/>
<dbReference type="GO" id="GO:0003725">
    <property type="term" value="F:double-stranded RNA binding"/>
    <property type="evidence" value="ECO:0007669"/>
    <property type="project" value="InterPro"/>
</dbReference>
<comment type="catalytic activity">
    <reaction evidence="11">
        <text>L-threonine + hydrogencarbonate + ATP = L-threonylcarbamoyladenylate + diphosphate + H2O</text>
        <dbReference type="Rhea" id="RHEA:36407"/>
        <dbReference type="ChEBI" id="CHEBI:15377"/>
        <dbReference type="ChEBI" id="CHEBI:17544"/>
        <dbReference type="ChEBI" id="CHEBI:30616"/>
        <dbReference type="ChEBI" id="CHEBI:33019"/>
        <dbReference type="ChEBI" id="CHEBI:57926"/>
        <dbReference type="ChEBI" id="CHEBI:73682"/>
        <dbReference type="EC" id="2.7.7.87"/>
    </reaction>
</comment>
<name>A0A1G7CEY7_9ACTO</name>
<reference evidence="13" key="3">
    <citation type="submission" date="2023-10" db="EMBL/GenBank/DDBJ databases">
        <title>Whole Genome based description of the genera Actinobaculum and Actinotignum reveals a complex phylogenetic relationship within the species included in the genus Actinotignum.</title>
        <authorList>
            <person name="Jensen C.S."/>
            <person name="Dargis R."/>
            <person name="Kemp M."/>
            <person name="Christensen J.J."/>
        </authorList>
    </citation>
    <scope>NUCLEOTIDE SEQUENCE</scope>
    <source>
        <strain evidence="13">Actinobaculum_suis_CCUG19206T</strain>
    </source>
</reference>
<evidence type="ECO:0000256" key="6">
    <source>
        <dbReference type="ARBA" id="ARBA00022694"/>
    </source>
</evidence>
<keyword evidence="4" id="KW-0963">Cytoplasm</keyword>
<evidence type="ECO:0000256" key="4">
    <source>
        <dbReference type="ARBA" id="ARBA00022490"/>
    </source>
</evidence>
<evidence type="ECO:0000256" key="7">
    <source>
        <dbReference type="ARBA" id="ARBA00022695"/>
    </source>
</evidence>
<dbReference type="SUPFAM" id="SSF55821">
    <property type="entry name" value="YrdC/RibB"/>
    <property type="match status" value="1"/>
</dbReference>
<evidence type="ECO:0000256" key="9">
    <source>
        <dbReference type="ARBA" id="ARBA00022840"/>
    </source>
</evidence>
<evidence type="ECO:0000256" key="1">
    <source>
        <dbReference type="ARBA" id="ARBA00004496"/>
    </source>
</evidence>
<sequence length="227" mass="23574">MQIFEVCESKVSREAGCISPAFAAARAAVAAGELIVLPTDTVYGIGCDPLNREAVTRLLTAKGRGRDKPSPVLISSLDDARRLTVEIPPVAEQLAAEFWPGALTIVLPARPEIGWDLGETGGTVALRMPDNEIALELLRECGPLAVTSANLTGQPPARTAAEAQAQLGEKVAVYLDGGSVRGGVPSTIVRVNISRPAAGAPQLEILRHGAIADAEIGRFGSLAAPAQ</sequence>
<dbReference type="Pfam" id="PF01300">
    <property type="entry name" value="Sua5_yciO_yrdC"/>
    <property type="match status" value="1"/>
</dbReference>
<comment type="subcellular location">
    <subcellularLocation>
        <location evidence="1">Cytoplasm</location>
    </subcellularLocation>
</comment>
<dbReference type="GO" id="GO:0005524">
    <property type="term" value="F:ATP binding"/>
    <property type="evidence" value="ECO:0007669"/>
    <property type="project" value="UniProtKB-KW"/>
</dbReference>
<evidence type="ECO:0000256" key="5">
    <source>
        <dbReference type="ARBA" id="ARBA00022679"/>
    </source>
</evidence>
<evidence type="ECO:0000256" key="8">
    <source>
        <dbReference type="ARBA" id="ARBA00022741"/>
    </source>
</evidence>
<organism evidence="14 15">
    <name type="scientific">Actinobaculum suis</name>
    <dbReference type="NCBI Taxonomy" id="1657"/>
    <lineage>
        <taxon>Bacteria</taxon>
        <taxon>Bacillati</taxon>
        <taxon>Actinomycetota</taxon>
        <taxon>Actinomycetes</taxon>
        <taxon>Actinomycetales</taxon>
        <taxon>Actinomycetaceae</taxon>
        <taxon>Actinobaculum</taxon>
    </lineage>
</organism>
<dbReference type="InterPro" id="IPR050156">
    <property type="entry name" value="TC-AMP_synthase_SUA5"/>
</dbReference>
<gene>
    <name evidence="13" type="ORF">R6G71_02830</name>
    <name evidence="14" type="ORF">SAMN05421878_10783</name>
</gene>
<dbReference type="PANTHER" id="PTHR17490:SF16">
    <property type="entry name" value="THREONYLCARBAMOYL-AMP SYNTHASE"/>
    <property type="match status" value="1"/>
</dbReference>
<dbReference type="Proteomes" id="UP001273799">
    <property type="component" value="Unassembled WGS sequence"/>
</dbReference>
<keyword evidence="6" id="KW-0819">tRNA processing</keyword>
<evidence type="ECO:0000313" key="14">
    <source>
        <dbReference type="EMBL" id="SDE37813.1"/>
    </source>
</evidence>
<protein>
    <recommendedName>
        <fullName evidence="10">L-threonylcarbamoyladenylate synthase</fullName>
        <ecNumber evidence="3">2.7.7.87</ecNumber>
    </recommendedName>
    <alternativeName>
        <fullName evidence="10">L-threonylcarbamoyladenylate synthase</fullName>
    </alternativeName>
</protein>
<dbReference type="EMBL" id="FNAU01000007">
    <property type="protein sequence ID" value="SDE37813.1"/>
    <property type="molecule type" value="Genomic_DNA"/>
</dbReference>
<keyword evidence="8" id="KW-0547">Nucleotide-binding</keyword>
<dbReference type="PROSITE" id="PS51163">
    <property type="entry name" value="YRDC"/>
    <property type="match status" value="1"/>
</dbReference>
<evidence type="ECO:0000256" key="11">
    <source>
        <dbReference type="ARBA" id="ARBA00048366"/>
    </source>
</evidence>
<reference evidence="14" key="1">
    <citation type="submission" date="2016-10" db="EMBL/GenBank/DDBJ databases">
        <authorList>
            <person name="de Groot N.N."/>
        </authorList>
    </citation>
    <scope>NUCLEOTIDE SEQUENCE [LARGE SCALE GENOMIC DNA]</scope>
    <source>
        <strain evidence="14">DSM 20639</strain>
    </source>
</reference>
<dbReference type="EMBL" id="JAWNFU010000001">
    <property type="protein sequence ID" value="MDY5152988.1"/>
    <property type="molecule type" value="Genomic_DNA"/>
</dbReference>
<dbReference type="GO" id="GO:0061710">
    <property type="term" value="F:L-threonylcarbamoyladenylate synthase"/>
    <property type="evidence" value="ECO:0007669"/>
    <property type="project" value="UniProtKB-EC"/>
</dbReference>
<evidence type="ECO:0000256" key="2">
    <source>
        <dbReference type="ARBA" id="ARBA00007663"/>
    </source>
</evidence>
<keyword evidence="15" id="KW-1185">Reference proteome</keyword>
<comment type="similarity">
    <text evidence="2">Belongs to the SUA5 family.</text>
</comment>
<dbReference type="GO" id="GO:0006450">
    <property type="term" value="P:regulation of translational fidelity"/>
    <property type="evidence" value="ECO:0007669"/>
    <property type="project" value="TreeGrafter"/>
</dbReference>
<dbReference type="AlphaFoldDB" id="A0A1G7CEY7"/>
<evidence type="ECO:0000259" key="12">
    <source>
        <dbReference type="PROSITE" id="PS51163"/>
    </source>
</evidence>
<feature type="domain" description="YrdC-like" evidence="12">
    <location>
        <begin position="19"/>
        <end position="211"/>
    </location>
</feature>
<dbReference type="Gene3D" id="3.90.870.10">
    <property type="entry name" value="DHBP synthase"/>
    <property type="match status" value="1"/>
</dbReference>
<dbReference type="InterPro" id="IPR006070">
    <property type="entry name" value="Sua5-like_dom"/>
</dbReference>
<evidence type="ECO:0000256" key="10">
    <source>
        <dbReference type="ARBA" id="ARBA00029774"/>
    </source>
</evidence>
<proteinExistence type="inferred from homology"/>
<dbReference type="GO" id="GO:0000049">
    <property type="term" value="F:tRNA binding"/>
    <property type="evidence" value="ECO:0007669"/>
    <property type="project" value="TreeGrafter"/>
</dbReference>
<dbReference type="GO" id="GO:0008033">
    <property type="term" value="P:tRNA processing"/>
    <property type="evidence" value="ECO:0007669"/>
    <property type="project" value="UniProtKB-KW"/>
</dbReference>
<evidence type="ECO:0000313" key="13">
    <source>
        <dbReference type="EMBL" id="MDY5152988.1"/>
    </source>
</evidence>
<keyword evidence="9" id="KW-0067">ATP-binding</keyword>
<keyword evidence="7 13" id="KW-0548">Nucleotidyltransferase</keyword>
<dbReference type="InterPro" id="IPR017945">
    <property type="entry name" value="DHBP_synth_RibB-like_a/b_dom"/>
</dbReference>
<dbReference type="Proteomes" id="UP000182744">
    <property type="component" value="Unassembled WGS sequence"/>
</dbReference>
<keyword evidence="5 13" id="KW-0808">Transferase</keyword>
<accession>A0A1G7CEY7</accession>
<reference evidence="15" key="2">
    <citation type="submission" date="2016-10" db="EMBL/GenBank/DDBJ databases">
        <authorList>
            <person name="Varghese N."/>
        </authorList>
    </citation>
    <scope>NUCLEOTIDE SEQUENCE [LARGE SCALE GENOMIC DNA]</scope>
    <source>
        <strain evidence="15">DSM 20639</strain>
    </source>
</reference>